<proteinExistence type="predicted"/>
<organism evidence="3 4">
    <name type="scientific">Phycomyces blakesleeanus</name>
    <dbReference type="NCBI Taxonomy" id="4837"/>
    <lineage>
        <taxon>Eukaryota</taxon>
        <taxon>Fungi</taxon>
        <taxon>Fungi incertae sedis</taxon>
        <taxon>Mucoromycota</taxon>
        <taxon>Mucoromycotina</taxon>
        <taxon>Mucoromycetes</taxon>
        <taxon>Mucorales</taxon>
        <taxon>Phycomycetaceae</taxon>
        <taxon>Phycomyces</taxon>
    </lineage>
</organism>
<dbReference type="PANTHER" id="PTHR19308">
    <property type="entry name" value="PHOSPHATIDYLCHOLINE TRANSFER PROTEIN"/>
    <property type="match status" value="1"/>
</dbReference>
<dbReference type="Proteomes" id="UP001448207">
    <property type="component" value="Unassembled WGS sequence"/>
</dbReference>
<comment type="caution">
    <text evidence="3">The sequence shown here is derived from an EMBL/GenBank/DDBJ whole genome shotgun (WGS) entry which is preliminary data.</text>
</comment>
<dbReference type="CDD" id="cd00177">
    <property type="entry name" value="START"/>
    <property type="match status" value="2"/>
</dbReference>
<feature type="compositionally biased region" description="Low complexity" evidence="1">
    <location>
        <begin position="716"/>
        <end position="730"/>
    </location>
</feature>
<gene>
    <name evidence="3" type="ORF">J3Q64DRAFT_1633820</name>
</gene>
<dbReference type="SUPFAM" id="SSF55961">
    <property type="entry name" value="Bet v1-like"/>
    <property type="match status" value="2"/>
</dbReference>
<feature type="region of interest" description="Disordered" evidence="1">
    <location>
        <begin position="1"/>
        <end position="22"/>
    </location>
</feature>
<dbReference type="PROSITE" id="PS50848">
    <property type="entry name" value="START"/>
    <property type="match status" value="2"/>
</dbReference>
<dbReference type="Pfam" id="PF01852">
    <property type="entry name" value="START"/>
    <property type="match status" value="2"/>
</dbReference>
<dbReference type="InterPro" id="IPR023393">
    <property type="entry name" value="START-like_dom_sf"/>
</dbReference>
<keyword evidence="4" id="KW-1185">Reference proteome</keyword>
<name>A0ABR3B8R0_PHYBL</name>
<dbReference type="InterPro" id="IPR051213">
    <property type="entry name" value="START_lipid_transfer"/>
</dbReference>
<feature type="region of interest" description="Disordered" evidence="1">
    <location>
        <begin position="716"/>
        <end position="755"/>
    </location>
</feature>
<feature type="compositionally biased region" description="Low complexity" evidence="1">
    <location>
        <begin position="317"/>
        <end position="339"/>
    </location>
</feature>
<feature type="domain" description="START" evidence="2">
    <location>
        <begin position="103"/>
        <end position="301"/>
    </location>
</feature>
<dbReference type="Gene3D" id="3.30.530.20">
    <property type="match status" value="2"/>
</dbReference>
<reference evidence="3 4" key="1">
    <citation type="submission" date="2024-04" db="EMBL/GenBank/DDBJ databases">
        <title>Symmetric and asymmetric DNA N6-adenine methylation regulates different biological responses in Mucorales.</title>
        <authorList>
            <consortium name="Lawrence Berkeley National Laboratory"/>
            <person name="Lax C."/>
            <person name="Mondo S.J."/>
            <person name="Osorio-Concepcion M."/>
            <person name="Muszewska A."/>
            <person name="Corrochano-Luque M."/>
            <person name="Gutierrez G."/>
            <person name="Riley R."/>
            <person name="Lipzen A."/>
            <person name="Guo J."/>
            <person name="Hundley H."/>
            <person name="Amirebrahimi M."/>
            <person name="Ng V."/>
            <person name="Lorenzo-Gutierrez D."/>
            <person name="Binder U."/>
            <person name="Yang J."/>
            <person name="Song Y."/>
            <person name="Canovas D."/>
            <person name="Navarro E."/>
            <person name="Freitag M."/>
            <person name="Gabaldon T."/>
            <person name="Grigoriev I.V."/>
            <person name="Corrochano L.M."/>
            <person name="Nicolas F.E."/>
            <person name="Garre V."/>
        </authorList>
    </citation>
    <scope>NUCLEOTIDE SEQUENCE [LARGE SCALE GENOMIC DNA]</scope>
    <source>
        <strain evidence="3 4">L51</strain>
    </source>
</reference>
<evidence type="ECO:0000313" key="3">
    <source>
        <dbReference type="EMBL" id="KAL0092438.1"/>
    </source>
</evidence>
<sequence length="815" mass="91345">MKRRNDPTFSLGLSPASASQSRFAIEQDSGIATEGESDADHCFLRPDSHFGTYLFSDDDDPGHNDTQRKEISSQSLHQVLRSSVYHANQADQAIQTMKQLMHEDDWKKVLKHKSGVTVYMMQPRLTKGAEKVAIFRGEAVIQNFSPQAVFYVIGMRKLWDENFEEGRLVENLNETTSLTYESYRANSGTSKNRDVSLVEKIECSSDGVIIFVCTSVDTPSIPKVAGRTRDQVKLQGWVLKPLQTSPPSTKVTYITQESVKGWIPGLTKKSLARRPLVIAAVNTYLQQKADRLRATAATNPTPQPIHPSSVIKPPLVSLRSTSTPRSSTSSTSDTQWSMSDARSSQDTLQNIEDTVDYKKLPRPLPSTLHNPAVKLYPPSRHRSTRRQCMDLLKQLASDDLDDWKPSGEKNNVRLYTKSVQGSPLPIMRGETTLSGPWTAEQVCSVIQCFGARKLWDDYFESGVFVERFSQKEYLSHVQLRTVFPIQSRDFSLLTALESDAATGTIHVASASVADVLVPESKASIRGKMALYGWILVPTRNSEGKLAGIKTTFVCQMDMAGQTPLPPAIVRLLTSQVPACVDRMQDYLDKHGCPPYIRRVAGKIVYENFDVESKTYHIGYIAKCTPSRQHKSNAALWCTDIRTHQSLYSQGFSIFSRPTSQMKIELRPDAMGICVYTEGDVLEGHTIEIILMPSQDVPKGESRYSCNGQCIRTINTNTNTNTNINPNTNTKAKSKSKSKSNNNTLSRPPLTLEIPPLPFPRKARKSLVQPPVELLPVPPWNTPSEKPLAVEQSKLEEVRLYFFYLFIFFKKKGQRR</sequence>
<accession>A0ABR3B8R0</accession>
<dbReference type="InterPro" id="IPR002913">
    <property type="entry name" value="START_lipid-bd_dom"/>
</dbReference>
<dbReference type="EMBL" id="JBCLYO010000002">
    <property type="protein sequence ID" value="KAL0092438.1"/>
    <property type="molecule type" value="Genomic_DNA"/>
</dbReference>
<protein>
    <recommendedName>
        <fullName evidence="2">START domain-containing protein</fullName>
    </recommendedName>
</protein>
<evidence type="ECO:0000313" key="4">
    <source>
        <dbReference type="Proteomes" id="UP001448207"/>
    </source>
</evidence>
<feature type="domain" description="START" evidence="2">
    <location>
        <begin position="387"/>
        <end position="592"/>
    </location>
</feature>
<evidence type="ECO:0000259" key="2">
    <source>
        <dbReference type="PROSITE" id="PS50848"/>
    </source>
</evidence>
<dbReference type="PANTHER" id="PTHR19308:SF14">
    <property type="entry name" value="START DOMAIN-CONTAINING PROTEIN"/>
    <property type="match status" value="1"/>
</dbReference>
<feature type="region of interest" description="Disordered" evidence="1">
    <location>
        <begin position="297"/>
        <end position="348"/>
    </location>
</feature>
<evidence type="ECO:0000256" key="1">
    <source>
        <dbReference type="SAM" id="MobiDB-lite"/>
    </source>
</evidence>